<dbReference type="KEGG" id="hdi:HDIA_2436"/>
<feature type="transmembrane region" description="Helical" evidence="4">
    <location>
        <begin position="53"/>
        <end position="73"/>
    </location>
</feature>
<dbReference type="Gene3D" id="1.20.1250.20">
    <property type="entry name" value="MFS general substrate transporter like domains"/>
    <property type="match status" value="2"/>
</dbReference>
<evidence type="ECO:0000313" key="7">
    <source>
        <dbReference type="Proteomes" id="UP000223606"/>
    </source>
</evidence>
<dbReference type="PANTHER" id="PTHR23521:SF3">
    <property type="entry name" value="MFS TRANSPORTER"/>
    <property type="match status" value="1"/>
</dbReference>
<evidence type="ECO:0000256" key="1">
    <source>
        <dbReference type="ARBA" id="ARBA00022692"/>
    </source>
</evidence>
<feature type="transmembrane region" description="Helical" evidence="4">
    <location>
        <begin position="366"/>
        <end position="385"/>
    </location>
</feature>
<name>A0A2C9D6P4_9HYPH</name>
<dbReference type="GO" id="GO:0022857">
    <property type="term" value="F:transmembrane transporter activity"/>
    <property type="evidence" value="ECO:0007669"/>
    <property type="project" value="InterPro"/>
</dbReference>
<keyword evidence="2 4" id="KW-1133">Transmembrane helix</keyword>
<accession>A0A2C9D6P4</accession>
<feature type="transmembrane region" description="Helical" evidence="4">
    <location>
        <begin position="276"/>
        <end position="296"/>
    </location>
</feature>
<dbReference type="Proteomes" id="UP000223606">
    <property type="component" value="Chromosome 1"/>
</dbReference>
<dbReference type="AlphaFoldDB" id="A0A2C9D6P4"/>
<dbReference type="Pfam" id="PF07690">
    <property type="entry name" value="MFS_1"/>
    <property type="match status" value="1"/>
</dbReference>
<keyword evidence="1 4" id="KW-0812">Transmembrane</keyword>
<protein>
    <submittedName>
        <fullName evidence="6">Putative MFS family transporter protein</fullName>
    </submittedName>
</protein>
<proteinExistence type="predicted"/>
<feature type="transmembrane region" description="Helical" evidence="4">
    <location>
        <begin position="109"/>
        <end position="130"/>
    </location>
</feature>
<dbReference type="InterPro" id="IPR011701">
    <property type="entry name" value="MFS"/>
</dbReference>
<evidence type="ECO:0000313" key="6">
    <source>
        <dbReference type="EMBL" id="SON55977.1"/>
    </source>
</evidence>
<feature type="transmembrane region" description="Helical" evidence="4">
    <location>
        <begin position="302"/>
        <end position="322"/>
    </location>
</feature>
<dbReference type="InterPro" id="IPR020846">
    <property type="entry name" value="MFS_dom"/>
</dbReference>
<evidence type="ECO:0000256" key="3">
    <source>
        <dbReference type="ARBA" id="ARBA00023136"/>
    </source>
</evidence>
<feature type="transmembrane region" description="Helical" evidence="4">
    <location>
        <begin position="85"/>
        <end position="103"/>
    </location>
</feature>
<dbReference type="CDD" id="cd17477">
    <property type="entry name" value="MFS_YcaD_like"/>
    <property type="match status" value="1"/>
</dbReference>
<keyword evidence="3 4" id="KW-0472">Membrane</keyword>
<feature type="transmembrane region" description="Helical" evidence="4">
    <location>
        <begin position="245"/>
        <end position="269"/>
    </location>
</feature>
<feature type="domain" description="Major facilitator superfamily (MFS) profile" evidence="5">
    <location>
        <begin position="12"/>
        <end position="391"/>
    </location>
</feature>
<dbReference type="PANTHER" id="PTHR23521">
    <property type="entry name" value="TRANSPORTER MFS SUPERFAMILY"/>
    <property type="match status" value="1"/>
</dbReference>
<feature type="transmembrane region" description="Helical" evidence="4">
    <location>
        <begin position="20"/>
        <end position="41"/>
    </location>
</feature>
<dbReference type="InterPro" id="IPR036259">
    <property type="entry name" value="MFS_trans_sf"/>
</dbReference>
<dbReference type="InterPro" id="IPR047200">
    <property type="entry name" value="MFS_YcaD-like"/>
</dbReference>
<dbReference type="PROSITE" id="PS50850">
    <property type="entry name" value="MFS"/>
    <property type="match status" value="1"/>
</dbReference>
<evidence type="ECO:0000256" key="2">
    <source>
        <dbReference type="ARBA" id="ARBA00022989"/>
    </source>
</evidence>
<feature type="transmembrane region" description="Helical" evidence="4">
    <location>
        <begin position="173"/>
        <end position="193"/>
    </location>
</feature>
<feature type="transmembrane region" description="Helical" evidence="4">
    <location>
        <begin position="142"/>
        <end position="167"/>
    </location>
</feature>
<sequence length="400" mass="40933">MQAQSGAVPPLSQFQRNAGLFAAIASITAVGIALSLGIPLLSFDMNDQGISGGGIGLSTAVGAVASIVATPLAAPLARICGAARALAGAILLLAIGFPLFYLFKSELAWLVLRFAFYGALTTVFILSEFWINALAPERHRGLIMGIYASVLSAGFAIGPMILAAVGIEGFLPFAAGSGLMLLALVPVLLAVKASPVLDGQSKAGMLRFVFLVPTATFAALAFGAVESSLFALFPVFGLRAGLDVTLTSGLLSAIAIGNLLMQIPIGLISDRVDRRLMLAVIGLASAVLIALVPMAVGWGLVLLYGIVVVFGGLSGGLYTVGLTHLGARHSGGDLALANAAFIFMYGVGMLGGPALSGFALDAFDPYGMPLTLAVILAIYGVFAFLRLRHADKAAVPGSRT</sequence>
<organism evidence="6 7">
    <name type="scientific">Hartmannibacter diazotrophicus</name>
    <dbReference type="NCBI Taxonomy" id="1482074"/>
    <lineage>
        <taxon>Bacteria</taxon>
        <taxon>Pseudomonadati</taxon>
        <taxon>Pseudomonadota</taxon>
        <taxon>Alphaproteobacteria</taxon>
        <taxon>Hyphomicrobiales</taxon>
        <taxon>Pleomorphomonadaceae</taxon>
        <taxon>Hartmannibacter</taxon>
    </lineage>
</organism>
<dbReference type="SUPFAM" id="SSF103473">
    <property type="entry name" value="MFS general substrate transporter"/>
    <property type="match status" value="1"/>
</dbReference>
<reference evidence="7" key="1">
    <citation type="submission" date="2017-09" db="EMBL/GenBank/DDBJ databases">
        <title>Genome sequence of Nannocystis excedens DSM 71.</title>
        <authorList>
            <person name="Blom J."/>
        </authorList>
    </citation>
    <scope>NUCLEOTIDE SEQUENCE [LARGE SCALE GENOMIC DNA]</scope>
    <source>
        <strain evidence="7">type strain: E19</strain>
    </source>
</reference>
<feature type="transmembrane region" description="Helical" evidence="4">
    <location>
        <begin position="334"/>
        <end position="360"/>
    </location>
</feature>
<evidence type="ECO:0000259" key="5">
    <source>
        <dbReference type="PROSITE" id="PS50850"/>
    </source>
</evidence>
<evidence type="ECO:0000256" key="4">
    <source>
        <dbReference type="SAM" id="Phobius"/>
    </source>
</evidence>
<dbReference type="OrthoDB" id="9797524at2"/>
<dbReference type="EMBL" id="LT960614">
    <property type="protein sequence ID" value="SON55977.1"/>
    <property type="molecule type" value="Genomic_DNA"/>
</dbReference>
<keyword evidence="7" id="KW-1185">Reference proteome</keyword>
<gene>
    <name evidence="6" type="ORF">HDIA_2436</name>
</gene>
<feature type="transmembrane region" description="Helical" evidence="4">
    <location>
        <begin position="205"/>
        <end position="225"/>
    </location>
</feature>
<dbReference type="GO" id="GO:0005886">
    <property type="term" value="C:plasma membrane"/>
    <property type="evidence" value="ECO:0007669"/>
    <property type="project" value="TreeGrafter"/>
</dbReference>
<dbReference type="RefSeq" id="WP_099556413.1">
    <property type="nucleotide sequence ID" value="NZ_LT960614.1"/>
</dbReference>